<accession>A0ABQ9VKA6</accession>
<comment type="caution">
    <text evidence="2">The sequence shown here is derived from an EMBL/GenBank/DDBJ whole genome shotgun (WGS) entry which is preliminary data.</text>
</comment>
<sequence length="76" mass="7642">MKPNKQPQPRNPKKDGRAIQSQVPDRGGTSLAAADHVPQSPWRSGAPPLGSSSVDQGLSSALGAAGSLSIKGAGGR</sequence>
<dbReference type="EMBL" id="JASSZA010000005">
    <property type="protein sequence ID" value="KAK2109816.1"/>
    <property type="molecule type" value="Genomic_DNA"/>
</dbReference>
<organism evidence="2 3">
    <name type="scientific">Saguinus oedipus</name>
    <name type="common">Cotton-top tamarin</name>
    <name type="synonym">Oedipomidas oedipus</name>
    <dbReference type="NCBI Taxonomy" id="9490"/>
    <lineage>
        <taxon>Eukaryota</taxon>
        <taxon>Metazoa</taxon>
        <taxon>Chordata</taxon>
        <taxon>Craniata</taxon>
        <taxon>Vertebrata</taxon>
        <taxon>Euteleostomi</taxon>
        <taxon>Mammalia</taxon>
        <taxon>Eutheria</taxon>
        <taxon>Euarchontoglires</taxon>
        <taxon>Primates</taxon>
        <taxon>Haplorrhini</taxon>
        <taxon>Platyrrhini</taxon>
        <taxon>Cebidae</taxon>
        <taxon>Callitrichinae</taxon>
        <taxon>Saguinus</taxon>
    </lineage>
</organism>
<dbReference type="Proteomes" id="UP001266305">
    <property type="component" value="Unassembled WGS sequence"/>
</dbReference>
<reference evidence="2 3" key="1">
    <citation type="submission" date="2023-05" db="EMBL/GenBank/DDBJ databases">
        <title>B98-5 Cell Line De Novo Hybrid Assembly: An Optical Mapping Approach.</title>
        <authorList>
            <person name="Kananen K."/>
            <person name="Auerbach J.A."/>
            <person name="Kautto E."/>
            <person name="Blachly J.S."/>
        </authorList>
    </citation>
    <scope>NUCLEOTIDE SEQUENCE [LARGE SCALE GENOMIC DNA]</scope>
    <source>
        <strain evidence="2">B95-8</strain>
        <tissue evidence="2">Cell line</tissue>
    </source>
</reference>
<name>A0ABQ9VKA6_SAGOE</name>
<gene>
    <name evidence="2" type="ORF">P7K49_009562</name>
</gene>
<evidence type="ECO:0000313" key="2">
    <source>
        <dbReference type="EMBL" id="KAK2109816.1"/>
    </source>
</evidence>
<feature type="region of interest" description="Disordered" evidence="1">
    <location>
        <begin position="1"/>
        <end position="76"/>
    </location>
</feature>
<evidence type="ECO:0000313" key="3">
    <source>
        <dbReference type="Proteomes" id="UP001266305"/>
    </source>
</evidence>
<evidence type="ECO:0000256" key="1">
    <source>
        <dbReference type="SAM" id="MobiDB-lite"/>
    </source>
</evidence>
<feature type="compositionally biased region" description="Low complexity" evidence="1">
    <location>
        <begin position="57"/>
        <end position="76"/>
    </location>
</feature>
<proteinExistence type="predicted"/>
<keyword evidence="3" id="KW-1185">Reference proteome</keyword>
<protein>
    <submittedName>
        <fullName evidence="2">Uncharacterized protein</fullName>
    </submittedName>
</protein>